<dbReference type="EMBL" id="FLQW01007057">
    <property type="protein sequence ID" value="SBT01461.1"/>
    <property type="molecule type" value="Genomic_DNA"/>
</dbReference>
<name>A0A1A8XC74_PLAMA</name>
<proteinExistence type="predicted"/>
<evidence type="ECO:0000313" key="2">
    <source>
        <dbReference type="EMBL" id="SBT01461.1"/>
    </source>
</evidence>
<sequence>MKEETEEAEEMKEHEDEIEEKDMEKKGELIDTPLNGFKDHKSLVGIYRGKNEVRKIADALIKNLYTLSDDCNGFYDSPKNFAKFFPLYFLSK</sequence>
<gene>
    <name evidence="2" type="ORF">PMALA_081780</name>
</gene>
<feature type="region of interest" description="Disordered" evidence="1">
    <location>
        <begin position="1"/>
        <end position="31"/>
    </location>
</feature>
<dbReference type="Proteomes" id="UP000078597">
    <property type="component" value="Unassembled WGS sequence"/>
</dbReference>
<accession>A0A1A8XC74</accession>
<protein>
    <submittedName>
        <fullName evidence="2">Uncharacterized protein</fullName>
    </submittedName>
</protein>
<reference evidence="3" key="1">
    <citation type="submission" date="2016-05" db="EMBL/GenBank/DDBJ databases">
        <authorList>
            <person name="Naeem Raeece"/>
        </authorList>
    </citation>
    <scope>NUCLEOTIDE SEQUENCE [LARGE SCALE GENOMIC DNA]</scope>
</reference>
<evidence type="ECO:0000313" key="3">
    <source>
        <dbReference type="Proteomes" id="UP000078597"/>
    </source>
</evidence>
<feature type="compositionally biased region" description="Acidic residues" evidence="1">
    <location>
        <begin position="1"/>
        <end position="21"/>
    </location>
</feature>
<dbReference type="AlphaFoldDB" id="A0A1A8XC74"/>
<evidence type="ECO:0000256" key="1">
    <source>
        <dbReference type="SAM" id="MobiDB-lite"/>
    </source>
</evidence>
<organism evidence="2 3">
    <name type="scientific">Plasmodium malariae</name>
    <dbReference type="NCBI Taxonomy" id="5858"/>
    <lineage>
        <taxon>Eukaryota</taxon>
        <taxon>Sar</taxon>
        <taxon>Alveolata</taxon>
        <taxon>Apicomplexa</taxon>
        <taxon>Aconoidasida</taxon>
        <taxon>Haemosporida</taxon>
        <taxon>Plasmodiidae</taxon>
        <taxon>Plasmodium</taxon>
        <taxon>Plasmodium (Plasmodium)</taxon>
    </lineage>
</organism>